<dbReference type="InterPro" id="IPR009100">
    <property type="entry name" value="AcylCoA_DH/oxidase_NM_dom_sf"/>
</dbReference>
<evidence type="ECO:0000256" key="4">
    <source>
        <dbReference type="ARBA" id="ARBA00022827"/>
    </source>
</evidence>
<evidence type="ECO:0000256" key="3">
    <source>
        <dbReference type="ARBA" id="ARBA00022630"/>
    </source>
</evidence>
<feature type="domain" description="Acyl-CoA dehydrogenase/oxidase C-terminal" evidence="6">
    <location>
        <begin position="168"/>
        <end position="295"/>
    </location>
</feature>
<dbReference type="Pfam" id="PF02771">
    <property type="entry name" value="Acyl-CoA_dh_N"/>
    <property type="match status" value="1"/>
</dbReference>
<dbReference type="GO" id="GO:0005739">
    <property type="term" value="C:mitochondrion"/>
    <property type="evidence" value="ECO:0007669"/>
    <property type="project" value="TreeGrafter"/>
</dbReference>
<dbReference type="InterPro" id="IPR037069">
    <property type="entry name" value="AcylCoA_DH/ox_N_sf"/>
</dbReference>
<dbReference type="PANTHER" id="PTHR43831">
    <property type="entry name" value="ISOBUTYRYL-COA DEHYDROGENASE"/>
    <property type="match status" value="1"/>
</dbReference>
<dbReference type="GO" id="GO:0016627">
    <property type="term" value="F:oxidoreductase activity, acting on the CH-CH group of donors"/>
    <property type="evidence" value="ECO:0007669"/>
    <property type="project" value="InterPro"/>
</dbReference>
<comment type="cofactor">
    <cofactor evidence="1">
        <name>FAD</name>
        <dbReference type="ChEBI" id="CHEBI:57692"/>
    </cofactor>
</comment>
<evidence type="ECO:0000256" key="1">
    <source>
        <dbReference type="ARBA" id="ARBA00001974"/>
    </source>
</evidence>
<dbReference type="InterPro" id="IPR036250">
    <property type="entry name" value="AcylCo_DH-like_C"/>
</dbReference>
<organism evidence="8 9">
    <name type="scientific">Coregonus suidteri</name>
    <dbReference type="NCBI Taxonomy" id="861788"/>
    <lineage>
        <taxon>Eukaryota</taxon>
        <taxon>Metazoa</taxon>
        <taxon>Chordata</taxon>
        <taxon>Craniata</taxon>
        <taxon>Vertebrata</taxon>
        <taxon>Euteleostomi</taxon>
        <taxon>Actinopterygii</taxon>
        <taxon>Neopterygii</taxon>
        <taxon>Teleostei</taxon>
        <taxon>Protacanthopterygii</taxon>
        <taxon>Salmoniformes</taxon>
        <taxon>Salmonidae</taxon>
        <taxon>Coregoninae</taxon>
        <taxon>Coregonus</taxon>
    </lineage>
</organism>
<dbReference type="SUPFAM" id="SSF47203">
    <property type="entry name" value="Acyl-CoA dehydrogenase C-terminal domain-like"/>
    <property type="match status" value="1"/>
</dbReference>
<dbReference type="AlphaFoldDB" id="A0AAN8L202"/>
<evidence type="ECO:0000256" key="2">
    <source>
        <dbReference type="ARBA" id="ARBA00009347"/>
    </source>
</evidence>
<accession>A0AAN8L202</accession>
<comment type="caution">
    <text evidence="8">The sequence shown here is derived from an EMBL/GenBank/DDBJ whole genome shotgun (WGS) entry which is preliminary data.</text>
</comment>
<dbReference type="Proteomes" id="UP001356427">
    <property type="component" value="Unassembled WGS sequence"/>
</dbReference>
<dbReference type="Gene3D" id="1.20.140.10">
    <property type="entry name" value="Butyryl-CoA Dehydrogenase, subunit A, domain 3"/>
    <property type="match status" value="2"/>
</dbReference>
<dbReference type="InterPro" id="IPR052547">
    <property type="entry name" value="Mito_Isobutyryl-CoADH"/>
</dbReference>
<keyword evidence="9" id="KW-1185">Reference proteome</keyword>
<dbReference type="EMBL" id="JAGTTL010000033">
    <property type="protein sequence ID" value="KAK6295990.1"/>
    <property type="molecule type" value="Genomic_DNA"/>
</dbReference>
<gene>
    <name evidence="8" type="ORF">J4Q44_G00337030</name>
</gene>
<keyword evidence="5" id="KW-0560">Oxidoreductase</keyword>
<name>A0AAN8L202_9TELE</name>
<keyword evidence="4" id="KW-0274">FAD</keyword>
<evidence type="ECO:0000259" key="6">
    <source>
        <dbReference type="Pfam" id="PF00441"/>
    </source>
</evidence>
<keyword evidence="3" id="KW-0285">Flavoprotein</keyword>
<dbReference type="InterPro" id="IPR009075">
    <property type="entry name" value="AcylCo_DH/oxidase_C"/>
</dbReference>
<dbReference type="GO" id="GO:0050660">
    <property type="term" value="F:flavin adenine dinucleotide binding"/>
    <property type="evidence" value="ECO:0007669"/>
    <property type="project" value="InterPro"/>
</dbReference>
<evidence type="ECO:0000313" key="9">
    <source>
        <dbReference type="Proteomes" id="UP001356427"/>
    </source>
</evidence>
<sequence>MWRTTFFQMEDAGQDPEDRIDAGGSNEELLMASVMNRSSFRKWPLTSQPMKCLHTWPSERKRNSSRWRPCVRLPSWGLGGGSGLSRLDTSVIFEALSTGCVSTTAYISIHNMCNWMIDTFGNTEQREKYCKAGAYKLTWSVGWNSQPTRAVILEACHVPVTSQLGQSFNIAIRGLNGGRINIASCSLGAAYACVQLARDHLLVRKQFGETFSNNQFLQFEMATKLVALRLLVLQEGRSDAVSLCSMANSLSLTSASNRSVTMVDTVQQFVRDIRVHQILEGTNEVMRMIIARSLLSVWINVMPWAVQKFTFSCLKGMVWWQPSCGV</sequence>
<dbReference type="SUPFAM" id="SSF56645">
    <property type="entry name" value="Acyl-CoA dehydrogenase NM domain-like"/>
    <property type="match status" value="1"/>
</dbReference>
<dbReference type="Gene3D" id="1.10.540.10">
    <property type="entry name" value="Acyl-CoA dehydrogenase/oxidase, N-terminal domain"/>
    <property type="match status" value="1"/>
</dbReference>
<evidence type="ECO:0000256" key="5">
    <source>
        <dbReference type="ARBA" id="ARBA00023002"/>
    </source>
</evidence>
<feature type="domain" description="Acyl-CoA dehydrogenase/oxidase N-terminal" evidence="7">
    <location>
        <begin position="80"/>
        <end position="131"/>
    </location>
</feature>
<dbReference type="InterPro" id="IPR013786">
    <property type="entry name" value="AcylCoA_DH/ox_N"/>
</dbReference>
<comment type="similarity">
    <text evidence="2">Belongs to the acyl-CoA dehydrogenase family.</text>
</comment>
<dbReference type="PANTHER" id="PTHR43831:SF1">
    <property type="entry name" value="ISOBUTYRYL-COA DEHYDROGENASE, MITOCHONDRIAL"/>
    <property type="match status" value="1"/>
</dbReference>
<evidence type="ECO:0000259" key="7">
    <source>
        <dbReference type="Pfam" id="PF02771"/>
    </source>
</evidence>
<evidence type="ECO:0000313" key="8">
    <source>
        <dbReference type="EMBL" id="KAK6295990.1"/>
    </source>
</evidence>
<protein>
    <submittedName>
        <fullName evidence="8">Uncharacterized protein</fullName>
    </submittedName>
</protein>
<dbReference type="Pfam" id="PF00441">
    <property type="entry name" value="Acyl-CoA_dh_1"/>
    <property type="match status" value="1"/>
</dbReference>
<proteinExistence type="inferred from homology"/>
<reference evidence="8 9" key="1">
    <citation type="submission" date="2021-04" db="EMBL/GenBank/DDBJ databases">
        <authorList>
            <person name="De Guttry C."/>
            <person name="Zahm M."/>
            <person name="Klopp C."/>
            <person name="Cabau C."/>
            <person name="Louis A."/>
            <person name="Berthelot C."/>
            <person name="Parey E."/>
            <person name="Roest Crollius H."/>
            <person name="Montfort J."/>
            <person name="Robinson-Rechavi M."/>
            <person name="Bucao C."/>
            <person name="Bouchez O."/>
            <person name="Gislard M."/>
            <person name="Lluch J."/>
            <person name="Milhes M."/>
            <person name="Lampietro C."/>
            <person name="Lopez Roques C."/>
            <person name="Donnadieu C."/>
            <person name="Braasch I."/>
            <person name="Desvignes T."/>
            <person name="Postlethwait J."/>
            <person name="Bobe J."/>
            <person name="Wedekind C."/>
            <person name="Guiguen Y."/>
        </authorList>
    </citation>
    <scope>NUCLEOTIDE SEQUENCE [LARGE SCALE GENOMIC DNA]</scope>
    <source>
        <strain evidence="8">Cs_M1</strain>
        <tissue evidence="8">Blood</tissue>
    </source>
</reference>